<dbReference type="GO" id="GO:0016787">
    <property type="term" value="F:hydrolase activity"/>
    <property type="evidence" value="ECO:0007669"/>
    <property type="project" value="InterPro"/>
</dbReference>
<dbReference type="PROSITE" id="PS51820">
    <property type="entry name" value="PA14"/>
    <property type="match status" value="1"/>
</dbReference>
<dbReference type="Proteomes" id="UP000290407">
    <property type="component" value="Unassembled WGS sequence"/>
</dbReference>
<feature type="domain" description="PA14" evidence="1">
    <location>
        <begin position="261"/>
        <end position="396"/>
    </location>
</feature>
<dbReference type="Pfam" id="PF06439">
    <property type="entry name" value="3keto-disac_hyd"/>
    <property type="match status" value="1"/>
</dbReference>
<organism evidence="2 3">
    <name type="scientific">Spirosoma sordidisoli</name>
    <dbReference type="NCBI Taxonomy" id="2502893"/>
    <lineage>
        <taxon>Bacteria</taxon>
        <taxon>Pseudomonadati</taxon>
        <taxon>Bacteroidota</taxon>
        <taxon>Cytophagia</taxon>
        <taxon>Cytophagales</taxon>
        <taxon>Cytophagaceae</taxon>
        <taxon>Spirosoma</taxon>
    </lineage>
</organism>
<accession>A0A4Q2UKD3</accession>
<evidence type="ECO:0000313" key="3">
    <source>
        <dbReference type="Proteomes" id="UP000290407"/>
    </source>
</evidence>
<dbReference type="Gene3D" id="2.60.120.560">
    <property type="entry name" value="Exo-inulinase, domain 1"/>
    <property type="match status" value="1"/>
</dbReference>
<dbReference type="EMBL" id="SBLB01000008">
    <property type="protein sequence ID" value="RYC67259.1"/>
    <property type="molecule type" value="Genomic_DNA"/>
</dbReference>
<dbReference type="AlphaFoldDB" id="A0A4Q2UKD3"/>
<proteinExistence type="predicted"/>
<gene>
    <name evidence="2" type="ORF">EQG79_24380</name>
</gene>
<name>A0A4Q2UKD3_9BACT</name>
<sequence>MIKLSRMARFGGLMGIGWTLSTGLLTAQPAPTPGIPLTLNDLSAFKPAAAHWRVVGAVRADLNKPNTLIIDKGTGIVVAQPTPAKPGQPTDPKASLFTTFDHGDVDVELDYLLASKSNSGVYLQGRYEVQLFDSWDIRTPKTIDNGSIYERWDPKRGEGRYGYDGHPARQNASRAPGLWQHLKISFQAPRFNANGQKTQNARMVRVELNGVVIHEDVELTGPTRAAAFDDEKPTGPLMLQGDHGPVAFRNIRYVSYDKPRPELRDLKYAVYKGKYEKEPQYDKTAPESEGTSTILSSSVSRIPNEFLIRYTGTLRVSEPGEYRFNLGVPGGGGLLKINNQQLIGPGQWNGSGKATLPKGDLPFELMYTKFVDWTKPALGLTVAGPGIREYVISDQNGGDGEETDPIVVDAPTSTVLRSFMDMPGEKNAQGGTLRITHAVSVGSPDIVHYTYDLDKGALAQVWRGAFLDATPMWHDRGDGSSRPRGMVQRLGAPVLFLTQLASTQMAWPTDTTGSGFRPKGYALDASDLPTFRYQSFGASVDDKIRVLPEGQGVRREVTITNPASNLYARLASGMRISALENGLYVIDDQHYVRIDDLGGAKPTVRESNGRQELIVPVKGKVVYSILF</sequence>
<dbReference type="SUPFAM" id="SSF56988">
    <property type="entry name" value="Anthrax protective antigen"/>
    <property type="match status" value="1"/>
</dbReference>
<comment type="caution">
    <text evidence="2">The sequence shown here is derived from an EMBL/GenBank/DDBJ whole genome shotgun (WGS) entry which is preliminary data.</text>
</comment>
<dbReference type="InterPro" id="IPR010496">
    <property type="entry name" value="AL/BT2_dom"/>
</dbReference>
<evidence type="ECO:0000259" key="1">
    <source>
        <dbReference type="PROSITE" id="PS51820"/>
    </source>
</evidence>
<dbReference type="InterPro" id="IPR037524">
    <property type="entry name" value="PA14/GLEYA"/>
</dbReference>
<keyword evidence="3" id="KW-1185">Reference proteome</keyword>
<dbReference type="RefSeq" id="WP_077924245.1">
    <property type="nucleotide sequence ID" value="NZ_SBLB01000008.1"/>
</dbReference>
<protein>
    <submittedName>
        <fullName evidence="2">DUF1080 domain-containing protein</fullName>
    </submittedName>
</protein>
<evidence type="ECO:0000313" key="2">
    <source>
        <dbReference type="EMBL" id="RYC67259.1"/>
    </source>
</evidence>
<reference evidence="2 3" key="1">
    <citation type="submission" date="2019-01" db="EMBL/GenBank/DDBJ databases">
        <title>Spirosoma flava sp. nov., a propanil-degrading bacterium isolated from herbicide-contaminated soil.</title>
        <authorList>
            <person name="Zhang L."/>
            <person name="Jiang J.-D."/>
        </authorList>
    </citation>
    <scope>NUCLEOTIDE SEQUENCE [LARGE SCALE GENOMIC DNA]</scope>
    <source>
        <strain evidence="2 3">TY50</strain>
    </source>
</reference>